<accession>A0A8H3G6U4</accession>
<feature type="transmembrane region" description="Helical" evidence="1">
    <location>
        <begin position="449"/>
        <end position="471"/>
    </location>
</feature>
<feature type="transmembrane region" description="Helical" evidence="1">
    <location>
        <begin position="71"/>
        <end position="92"/>
    </location>
</feature>
<gene>
    <name evidence="2" type="ORF">IMSHALPRED_011065</name>
</gene>
<keyword evidence="1" id="KW-0812">Transmembrane</keyword>
<dbReference type="OrthoDB" id="3945378at2759"/>
<keyword evidence="1" id="KW-0472">Membrane</keyword>
<evidence type="ECO:0000313" key="3">
    <source>
        <dbReference type="Proteomes" id="UP000664534"/>
    </source>
</evidence>
<comment type="caution">
    <text evidence="2">The sequence shown here is derived from an EMBL/GenBank/DDBJ whole genome shotgun (WGS) entry which is preliminary data.</text>
</comment>
<feature type="transmembrane region" description="Helical" evidence="1">
    <location>
        <begin position="47"/>
        <end position="65"/>
    </location>
</feature>
<protein>
    <submittedName>
        <fullName evidence="2">Uncharacterized protein</fullName>
    </submittedName>
</protein>
<proteinExistence type="predicted"/>
<evidence type="ECO:0000256" key="1">
    <source>
        <dbReference type="SAM" id="Phobius"/>
    </source>
</evidence>
<feature type="transmembrane region" description="Helical" evidence="1">
    <location>
        <begin position="18"/>
        <end position="35"/>
    </location>
</feature>
<reference evidence="2" key="1">
    <citation type="submission" date="2021-03" db="EMBL/GenBank/DDBJ databases">
        <authorList>
            <person name="Tagirdzhanova G."/>
        </authorList>
    </citation>
    <scope>NUCLEOTIDE SEQUENCE</scope>
</reference>
<feature type="transmembrane region" description="Helical" evidence="1">
    <location>
        <begin position="418"/>
        <end position="437"/>
    </location>
</feature>
<sequence length="513" mass="57291">MACGFPGNSDLFGLGIRVGYYTQIVAVWFSNYFYFQEAKSLRAVNNLFLLALIIVGFIFIINAQSTYVVHAFLLLQIGIAIGLVGITETARYATKYRETSRERLLLRMTIMIFGASFNVCFWWKGLDIMLPTPCGTYTFYFWRVGFFGWLKTLMKVSSLFAATLTAPSYTSRDAATLVFDLRMRDSRASFINAVAAAGNASKPSGVLDRESNKERHANTSELLLSASRQSQSAKLTTVEKTSDILPSSVSNQSTLLTNKTENIVALKKASCADRAILEEVNKAQKYLDLLMSIYPENTALQGKRRITHLNCLKLNIPHQKNRCSDQTPFLQCLSGALRSMWTNKPPSSLRQGVSLHLIAMGAIAPWKWPRIMNRMYELDQSSETPDWHHFTIASDLHLSQITAPNSTAKWAFAATQQFIFIALLIVQIELTLVWNNVGGLQSLSSLGQLIPFILGVGGLIKVLWGKGCLVWRQSKGMIEGRAGRAGEYEMAMARYWELKSERLDGPILRAATA</sequence>
<evidence type="ECO:0000313" key="2">
    <source>
        <dbReference type="EMBL" id="CAF9937231.1"/>
    </source>
</evidence>
<dbReference type="EMBL" id="CAJPDT010000098">
    <property type="protein sequence ID" value="CAF9937231.1"/>
    <property type="molecule type" value="Genomic_DNA"/>
</dbReference>
<feature type="transmembrane region" description="Helical" evidence="1">
    <location>
        <begin position="130"/>
        <end position="150"/>
    </location>
</feature>
<feature type="transmembrane region" description="Helical" evidence="1">
    <location>
        <begin position="104"/>
        <end position="124"/>
    </location>
</feature>
<organism evidence="2 3">
    <name type="scientific">Imshaugia aleurites</name>
    <dbReference type="NCBI Taxonomy" id="172621"/>
    <lineage>
        <taxon>Eukaryota</taxon>
        <taxon>Fungi</taxon>
        <taxon>Dikarya</taxon>
        <taxon>Ascomycota</taxon>
        <taxon>Pezizomycotina</taxon>
        <taxon>Lecanoromycetes</taxon>
        <taxon>OSLEUM clade</taxon>
        <taxon>Lecanoromycetidae</taxon>
        <taxon>Lecanorales</taxon>
        <taxon>Lecanorineae</taxon>
        <taxon>Parmeliaceae</taxon>
        <taxon>Imshaugia</taxon>
    </lineage>
</organism>
<dbReference type="Proteomes" id="UP000664534">
    <property type="component" value="Unassembled WGS sequence"/>
</dbReference>
<name>A0A8H3G6U4_9LECA</name>
<dbReference type="AlphaFoldDB" id="A0A8H3G6U4"/>
<keyword evidence="1" id="KW-1133">Transmembrane helix</keyword>
<keyword evidence="3" id="KW-1185">Reference proteome</keyword>